<dbReference type="STRING" id="263852.SAMN02745116_02426"/>
<dbReference type="InterPro" id="IPR005864">
    <property type="entry name" value="ATP_synth_F0_bsu_bac"/>
</dbReference>
<evidence type="ECO:0000256" key="8">
    <source>
        <dbReference type="ARBA" id="ARBA00023065"/>
    </source>
</evidence>
<evidence type="ECO:0000256" key="3">
    <source>
        <dbReference type="ARBA" id="ARBA00022475"/>
    </source>
</evidence>
<comment type="function">
    <text evidence="13">Component of the F(0) channel, it forms part of the peripheral stalk, linking F(1) to F(0).</text>
</comment>
<dbReference type="SUPFAM" id="SSF81573">
    <property type="entry name" value="F1F0 ATP synthase subunit B, membrane domain"/>
    <property type="match status" value="1"/>
</dbReference>
<evidence type="ECO:0000256" key="7">
    <source>
        <dbReference type="ARBA" id="ARBA00022989"/>
    </source>
</evidence>
<evidence type="ECO:0000313" key="17">
    <source>
        <dbReference type="Proteomes" id="UP000190328"/>
    </source>
</evidence>
<keyword evidence="15" id="KW-0175">Coiled coil</keyword>
<keyword evidence="2 13" id="KW-0813">Transport</keyword>
<dbReference type="InterPro" id="IPR002146">
    <property type="entry name" value="ATP_synth_b/b'su_bac/chlpt"/>
</dbReference>
<dbReference type="EMBL" id="FUXI01000038">
    <property type="protein sequence ID" value="SKA10350.1"/>
    <property type="molecule type" value="Genomic_DNA"/>
</dbReference>
<evidence type="ECO:0000256" key="6">
    <source>
        <dbReference type="ARBA" id="ARBA00022781"/>
    </source>
</evidence>
<keyword evidence="8 13" id="KW-0406">Ion transport</keyword>
<dbReference type="AlphaFoldDB" id="A0A1T4R2U7"/>
<sequence>MDASLFLGNALVVSGSLLLLLLLLKKYAWKDIQAILEKRAKKISDDIDEAERAKDKARKLAKMRDDQLRNSRQEASNIIQNAKDSAAQSRQNMIADAEEEVARKKQQAQNDIEQAKAEALASVKGDVADLSLQIATKILNKELTPEGHQDLIDSFVGKLGE</sequence>
<keyword evidence="17" id="KW-1185">Reference proteome</keyword>
<evidence type="ECO:0000256" key="15">
    <source>
        <dbReference type="SAM" id="Coils"/>
    </source>
</evidence>
<dbReference type="PANTHER" id="PTHR33445:SF1">
    <property type="entry name" value="ATP SYNTHASE SUBUNIT B"/>
    <property type="match status" value="1"/>
</dbReference>
<dbReference type="HAMAP" id="MF_01398">
    <property type="entry name" value="ATP_synth_b_bprime"/>
    <property type="match status" value="1"/>
</dbReference>
<dbReference type="RefSeq" id="WP_078808322.1">
    <property type="nucleotide sequence ID" value="NZ_FUXI01000038.1"/>
</dbReference>
<keyword evidence="7 13" id="KW-1133">Transmembrane helix</keyword>
<dbReference type="OrthoDB" id="282095at2"/>
<dbReference type="Gene3D" id="6.10.250.1580">
    <property type="match status" value="1"/>
</dbReference>
<evidence type="ECO:0000256" key="2">
    <source>
        <dbReference type="ARBA" id="ARBA00022448"/>
    </source>
</evidence>
<evidence type="ECO:0000256" key="14">
    <source>
        <dbReference type="RuleBase" id="RU003848"/>
    </source>
</evidence>
<evidence type="ECO:0000313" key="16">
    <source>
        <dbReference type="EMBL" id="SKA10350.1"/>
    </source>
</evidence>
<dbReference type="Proteomes" id="UP000190328">
    <property type="component" value="Unassembled WGS sequence"/>
</dbReference>
<gene>
    <name evidence="13" type="primary">atpF</name>
    <name evidence="16" type="ORF">SAMN02745116_02426</name>
</gene>
<dbReference type="InterPro" id="IPR028987">
    <property type="entry name" value="ATP_synth_B-like_membr_sf"/>
</dbReference>
<dbReference type="GO" id="GO:0045259">
    <property type="term" value="C:proton-transporting ATP synthase complex"/>
    <property type="evidence" value="ECO:0007669"/>
    <property type="project" value="UniProtKB-KW"/>
</dbReference>
<keyword evidence="9 13" id="KW-0472">Membrane</keyword>
<evidence type="ECO:0000256" key="11">
    <source>
        <dbReference type="ARBA" id="ARBA00025198"/>
    </source>
</evidence>
<dbReference type="GO" id="GO:0046933">
    <property type="term" value="F:proton-transporting ATP synthase activity, rotational mechanism"/>
    <property type="evidence" value="ECO:0007669"/>
    <property type="project" value="UniProtKB-UniRule"/>
</dbReference>
<dbReference type="GO" id="GO:0046961">
    <property type="term" value="F:proton-transporting ATPase activity, rotational mechanism"/>
    <property type="evidence" value="ECO:0007669"/>
    <property type="project" value="TreeGrafter"/>
</dbReference>
<accession>A0A1T4R2U7</accession>
<dbReference type="NCBIfam" id="TIGR01144">
    <property type="entry name" value="ATP_synt_b"/>
    <property type="match status" value="1"/>
</dbReference>
<feature type="transmembrane region" description="Helical" evidence="13">
    <location>
        <begin position="6"/>
        <end position="24"/>
    </location>
</feature>
<evidence type="ECO:0000256" key="9">
    <source>
        <dbReference type="ARBA" id="ARBA00023136"/>
    </source>
</evidence>
<comment type="similarity">
    <text evidence="1 13 14">Belongs to the ATPase B chain family.</text>
</comment>
<keyword evidence="10 13" id="KW-0066">ATP synthesis</keyword>
<evidence type="ECO:0000256" key="5">
    <source>
        <dbReference type="ARBA" id="ARBA00022692"/>
    </source>
</evidence>
<evidence type="ECO:0000256" key="13">
    <source>
        <dbReference type="HAMAP-Rule" id="MF_01398"/>
    </source>
</evidence>
<organism evidence="16 17">
    <name type="scientific">Pilibacter termitis</name>
    <dbReference type="NCBI Taxonomy" id="263852"/>
    <lineage>
        <taxon>Bacteria</taxon>
        <taxon>Bacillati</taxon>
        <taxon>Bacillota</taxon>
        <taxon>Bacilli</taxon>
        <taxon>Lactobacillales</taxon>
        <taxon>Enterococcaceae</taxon>
        <taxon>Pilibacter</taxon>
    </lineage>
</organism>
<feature type="coiled-coil region" evidence="15">
    <location>
        <begin position="33"/>
        <end position="118"/>
    </location>
</feature>
<keyword evidence="6 13" id="KW-0375">Hydrogen ion transport</keyword>
<comment type="subcellular location">
    <subcellularLocation>
        <location evidence="13">Cell membrane</location>
        <topology evidence="13">Single-pass membrane protein</topology>
    </subcellularLocation>
    <subcellularLocation>
        <location evidence="12">Endomembrane system</location>
        <topology evidence="12">Single-pass membrane protein</topology>
    </subcellularLocation>
</comment>
<evidence type="ECO:0000256" key="12">
    <source>
        <dbReference type="ARBA" id="ARBA00037847"/>
    </source>
</evidence>
<dbReference type="InterPro" id="IPR050059">
    <property type="entry name" value="ATP_synthase_B_chain"/>
</dbReference>
<reference evidence="16 17" key="1">
    <citation type="submission" date="2017-02" db="EMBL/GenBank/DDBJ databases">
        <authorList>
            <person name="Peterson S.W."/>
        </authorList>
    </citation>
    <scope>NUCLEOTIDE SEQUENCE [LARGE SCALE GENOMIC DNA]</scope>
    <source>
        <strain evidence="16 17">ATCC BAA-1030</strain>
    </source>
</reference>
<protein>
    <recommendedName>
        <fullName evidence="13">ATP synthase subunit b</fullName>
    </recommendedName>
    <alternativeName>
        <fullName evidence="13">ATP synthase F(0) sector subunit b</fullName>
    </alternativeName>
    <alternativeName>
        <fullName evidence="13">ATPase subunit I</fullName>
    </alternativeName>
    <alternativeName>
        <fullName evidence="13">F-type ATPase subunit b</fullName>
        <shortName evidence="13">F-ATPase subunit b</shortName>
    </alternativeName>
</protein>
<evidence type="ECO:0000256" key="4">
    <source>
        <dbReference type="ARBA" id="ARBA00022547"/>
    </source>
</evidence>
<dbReference type="PANTHER" id="PTHR33445">
    <property type="entry name" value="ATP SYNTHASE SUBUNIT B', CHLOROPLASTIC"/>
    <property type="match status" value="1"/>
</dbReference>
<comment type="subunit">
    <text evidence="13">F-type ATPases have 2 components, F(1) - the catalytic core - and F(0) - the membrane proton channel. F(1) has five subunits: alpha(3), beta(3), gamma(1), delta(1), epsilon(1). F(0) has three main subunits: a(1), b(2) and c(10-14). The alpha and beta chains form an alternating ring which encloses part of the gamma chain. F(1) is attached to F(0) by a central stalk formed by the gamma and epsilon chains, while a peripheral stalk is formed by the delta and b chains.</text>
</comment>
<evidence type="ECO:0000256" key="1">
    <source>
        <dbReference type="ARBA" id="ARBA00005513"/>
    </source>
</evidence>
<dbReference type="CDD" id="cd06503">
    <property type="entry name" value="ATP-synt_Fo_b"/>
    <property type="match status" value="1"/>
</dbReference>
<keyword evidence="4 13" id="KW-0138">CF(0)</keyword>
<keyword evidence="3 13" id="KW-1003">Cell membrane</keyword>
<dbReference type="Pfam" id="PF00430">
    <property type="entry name" value="ATP-synt_B"/>
    <property type="match status" value="1"/>
</dbReference>
<keyword evidence="5 13" id="KW-0812">Transmembrane</keyword>
<evidence type="ECO:0000256" key="10">
    <source>
        <dbReference type="ARBA" id="ARBA00023310"/>
    </source>
</evidence>
<comment type="function">
    <text evidence="11 13">F(1)F(0) ATP synthase produces ATP from ADP in the presence of a proton or sodium gradient. F-type ATPases consist of two structural domains, F(1) containing the extramembraneous catalytic core and F(0) containing the membrane proton channel, linked together by a central stalk and a peripheral stalk. During catalysis, ATP synthesis in the catalytic domain of F(1) is coupled via a rotary mechanism of the central stalk subunits to proton translocation.</text>
</comment>
<dbReference type="GO" id="GO:0005886">
    <property type="term" value="C:plasma membrane"/>
    <property type="evidence" value="ECO:0007669"/>
    <property type="project" value="UniProtKB-SubCell"/>
</dbReference>
<proteinExistence type="inferred from homology"/>
<name>A0A1T4R2U7_9ENTE</name>
<dbReference type="GO" id="GO:0012505">
    <property type="term" value="C:endomembrane system"/>
    <property type="evidence" value="ECO:0007669"/>
    <property type="project" value="UniProtKB-SubCell"/>
</dbReference>